<protein>
    <recommendedName>
        <fullName evidence="4">DUF937 domain-containing protein</fullName>
    </recommendedName>
</protein>
<dbReference type="InterPro" id="IPR009282">
    <property type="entry name" value="DUF937"/>
</dbReference>
<feature type="region of interest" description="Disordered" evidence="1">
    <location>
        <begin position="140"/>
        <end position="177"/>
    </location>
</feature>
<evidence type="ECO:0000313" key="2">
    <source>
        <dbReference type="EMBL" id="PWC04572.1"/>
    </source>
</evidence>
<feature type="compositionally biased region" description="Low complexity" evidence="1">
    <location>
        <begin position="152"/>
        <end position="176"/>
    </location>
</feature>
<evidence type="ECO:0008006" key="4">
    <source>
        <dbReference type="Google" id="ProtNLM"/>
    </source>
</evidence>
<comment type="caution">
    <text evidence="2">The sequence shown here is derived from an EMBL/GenBank/DDBJ whole genome shotgun (WGS) entry which is preliminary data.</text>
</comment>
<evidence type="ECO:0000256" key="1">
    <source>
        <dbReference type="SAM" id="MobiDB-lite"/>
    </source>
</evidence>
<keyword evidence="3" id="KW-1185">Reference proteome</keyword>
<dbReference type="Pfam" id="PF06078">
    <property type="entry name" value="DUF937"/>
    <property type="match status" value="1"/>
</dbReference>
<dbReference type="RefSeq" id="WP_108963651.1">
    <property type="nucleotide sequence ID" value="NZ_QEFB01000018.1"/>
</dbReference>
<name>A0A2U1TA50_9MICO</name>
<organism evidence="2 3">
    <name type="scientific">Mycetocola zhujimingii</name>
    <dbReference type="NCBI Taxonomy" id="2079792"/>
    <lineage>
        <taxon>Bacteria</taxon>
        <taxon>Bacillati</taxon>
        <taxon>Actinomycetota</taxon>
        <taxon>Actinomycetes</taxon>
        <taxon>Micrococcales</taxon>
        <taxon>Microbacteriaceae</taxon>
        <taxon>Mycetocola</taxon>
    </lineage>
</organism>
<gene>
    <name evidence="2" type="ORF">DF223_14025</name>
</gene>
<evidence type="ECO:0000313" key="3">
    <source>
        <dbReference type="Proteomes" id="UP000244962"/>
    </source>
</evidence>
<dbReference type="Proteomes" id="UP000244962">
    <property type="component" value="Unassembled WGS sequence"/>
</dbReference>
<accession>A0A2U1TA50</accession>
<dbReference type="EMBL" id="QEFB01000018">
    <property type="protein sequence ID" value="PWC04572.1"/>
    <property type="molecule type" value="Genomic_DNA"/>
</dbReference>
<dbReference type="AlphaFoldDB" id="A0A2U1TA50"/>
<sequence length="212" mass="20679">MPSLDDLLGRIPIGDIATRLGVDDATATAAVEDALPAIVSALEVNTEDPAGAAALEKAVSDHSPALADAPVNLDEVNPADGEKIVGHVFGGHKDQVVATLSGSTGQAPAPAGPVVGELLPILAPIVLSYLAEQLPERAESSGTVHPVGATDSSTIPGATTSASGTTVSGSTARGTADASGIREVLGTMLGGSGKTSGGIGDVLGCFLGGGRT</sequence>
<reference evidence="3" key="1">
    <citation type="submission" date="2018-04" db="EMBL/GenBank/DDBJ databases">
        <authorList>
            <person name="Liu S."/>
            <person name="Wang Z."/>
            <person name="Li J."/>
        </authorList>
    </citation>
    <scope>NUCLEOTIDE SEQUENCE [LARGE SCALE GENOMIC DNA]</scope>
    <source>
        <strain evidence="3">622</strain>
    </source>
</reference>
<proteinExistence type="predicted"/>